<reference evidence="1" key="1">
    <citation type="journal article" date="2014" name="Front. Microbiol.">
        <title>High frequency of phylogenetically diverse reductive dehalogenase-homologous genes in deep subseafloor sedimentary metagenomes.</title>
        <authorList>
            <person name="Kawai M."/>
            <person name="Futagami T."/>
            <person name="Toyoda A."/>
            <person name="Takaki Y."/>
            <person name="Nishi S."/>
            <person name="Hori S."/>
            <person name="Arai W."/>
            <person name="Tsubouchi T."/>
            <person name="Morono Y."/>
            <person name="Uchiyama I."/>
            <person name="Ito T."/>
            <person name="Fujiyama A."/>
            <person name="Inagaki F."/>
            <person name="Takami H."/>
        </authorList>
    </citation>
    <scope>NUCLEOTIDE SEQUENCE</scope>
    <source>
        <strain evidence="1">Expedition CK06-06</strain>
    </source>
</reference>
<comment type="caution">
    <text evidence="1">The sequence shown here is derived from an EMBL/GenBank/DDBJ whole genome shotgun (WGS) entry which is preliminary data.</text>
</comment>
<accession>X1JVX6</accession>
<gene>
    <name evidence="1" type="ORF">S03H2_53435</name>
</gene>
<sequence>PEAAATVYWTRWQQGDAAEKKRLDKNLRKVPGLVSDRFMLRVNQLKAKNK</sequence>
<dbReference type="EMBL" id="BARU01034012">
    <property type="protein sequence ID" value="GAH73933.1"/>
    <property type="molecule type" value="Genomic_DNA"/>
</dbReference>
<name>X1JVX6_9ZZZZ</name>
<protein>
    <submittedName>
        <fullName evidence="1">Uncharacterized protein</fullName>
    </submittedName>
</protein>
<evidence type="ECO:0000313" key="1">
    <source>
        <dbReference type="EMBL" id="GAH73933.1"/>
    </source>
</evidence>
<organism evidence="1">
    <name type="scientific">marine sediment metagenome</name>
    <dbReference type="NCBI Taxonomy" id="412755"/>
    <lineage>
        <taxon>unclassified sequences</taxon>
        <taxon>metagenomes</taxon>
        <taxon>ecological metagenomes</taxon>
    </lineage>
</organism>
<proteinExistence type="predicted"/>
<feature type="non-terminal residue" evidence="1">
    <location>
        <position position="1"/>
    </location>
</feature>
<dbReference type="AlphaFoldDB" id="X1JVX6"/>